<evidence type="ECO:0000313" key="2">
    <source>
        <dbReference type="Proteomes" id="UP001219518"/>
    </source>
</evidence>
<evidence type="ECO:0000313" key="1">
    <source>
        <dbReference type="EMBL" id="KAK3913235.1"/>
    </source>
</evidence>
<keyword evidence="2" id="KW-1185">Reference proteome</keyword>
<reference evidence="1" key="2">
    <citation type="journal article" date="2023" name="BMC Genomics">
        <title>Pest status, molecular evolution, and epigenetic factors derived from the genome assembly of Frankliniella fusca, a thysanopteran phytovirus vector.</title>
        <authorList>
            <person name="Catto M.A."/>
            <person name="Labadie P.E."/>
            <person name="Jacobson A.L."/>
            <person name="Kennedy G.G."/>
            <person name="Srinivasan R."/>
            <person name="Hunt B.G."/>
        </authorList>
    </citation>
    <scope>NUCLEOTIDE SEQUENCE</scope>
    <source>
        <strain evidence="1">PL_HMW_Pooled</strain>
    </source>
</reference>
<accession>A0AAE1LBC9</accession>
<name>A0AAE1LBC9_9NEOP</name>
<dbReference type="AlphaFoldDB" id="A0AAE1LBC9"/>
<dbReference type="EMBL" id="JAHWGI010000312">
    <property type="protein sequence ID" value="KAK3913235.1"/>
    <property type="molecule type" value="Genomic_DNA"/>
</dbReference>
<sequence length="207" mass="23774">MEEAALRIQKNLTQVFSQCQTNSCSIETKSTAVENVTTEDCLPSSLSTLPIFSILKQISDIKSQKFKLQSELDLKPFLKDFEQVDNIVYEGLNLASSLASCIEFIHNSSQILQQVLKDPMAQDALPFPHHLHRKVIDIIEACVWIIQNPRWQALRYEVEWESLLPKLKQEVSDWMLSAKLSVKHLKELEDLKRKLDVVFGNYPFAKS</sequence>
<organism evidence="1 2">
    <name type="scientific">Frankliniella fusca</name>
    <dbReference type="NCBI Taxonomy" id="407009"/>
    <lineage>
        <taxon>Eukaryota</taxon>
        <taxon>Metazoa</taxon>
        <taxon>Ecdysozoa</taxon>
        <taxon>Arthropoda</taxon>
        <taxon>Hexapoda</taxon>
        <taxon>Insecta</taxon>
        <taxon>Pterygota</taxon>
        <taxon>Neoptera</taxon>
        <taxon>Paraneoptera</taxon>
        <taxon>Thysanoptera</taxon>
        <taxon>Terebrantia</taxon>
        <taxon>Thripoidea</taxon>
        <taxon>Thripidae</taxon>
        <taxon>Frankliniella</taxon>
    </lineage>
</organism>
<reference evidence="1" key="1">
    <citation type="submission" date="2021-07" db="EMBL/GenBank/DDBJ databases">
        <authorList>
            <person name="Catto M.A."/>
            <person name="Jacobson A."/>
            <person name="Kennedy G."/>
            <person name="Labadie P."/>
            <person name="Hunt B.G."/>
            <person name="Srinivasan R."/>
        </authorList>
    </citation>
    <scope>NUCLEOTIDE SEQUENCE</scope>
    <source>
        <strain evidence="1">PL_HMW_Pooled</strain>
        <tissue evidence="1">Head</tissue>
    </source>
</reference>
<dbReference type="Proteomes" id="UP001219518">
    <property type="component" value="Unassembled WGS sequence"/>
</dbReference>
<gene>
    <name evidence="1" type="ORF">KUF71_022689</name>
</gene>
<proteinExistence type="predicted"/>
<comment type="caution">
    <text evidence="1">The sequence shown here is derived from an EMBL/GenBank/DDBJ whole genome shotgun (WGS) entry which is preliminary data.</text>
</comment>
<protein>
    <submittedName>
        <fullName evidence="1">HAUS augmin-like complex subunit 2</fullName>
    </submittedName>
</protein>